<dbReference type="SUPFAM" id="SSF53474">
    <property type="entry name" value="alpha/beta-Hydrolases"/>
    <property type="match status" value="1"/>
</dbReference>
<evidence type="ECO:0000259" key="3">
    <source>
        <dbReference type="Pfam" id="PF07167"/>
    </source>
</evidence>
<dbReference type="InterPro" id="IPR051321">
    <property type="entry name" value="PHA/PHB_synthase"/>
</dbReference>
<dbReference type="GO" id="GO:0042619">
    <property type="term" value="P:poly-hydroxybutyrate biosynthetic process"/>
    <property type="evidence" value="ECO:0007669"/>
    <property type="project" value="InterPro"/>
</dbReference>
<dbReference type="EMBL" id="FMTS01000006">
    <property type="protein sequence ID" value="SCW75540.1"/>
    <property type="molecule type" value="Genomic_DNA"/>
</dbReference>
<dbReference type="Proteomes" id="UP000199150">
    <property type="component" value="Unassembled WGS sequence"/>
</dbReference>
<keyword evidence="5" id="KW-1185">Reference proteome</keyword>
<gene>
    <name evidence="4" type="ORF">SAMN02927928_3178</name>
</gene>
<proteinExistence type="predicted"/>
<name>A0A1G4T279_9CAUL</name>
<evidence type="ECO:0000313" key="5">
    <source>
        <dbReference type="Proteomes" id="UP000199150"/>
    </source>
</evidence>
<dbReference type="PANTHER" id="PTHR36837">
    <property type="entry name" value="POLY(3-HYDROXYALKANOATE) POLYMERASE SUBUNIT PHAC"/>
    <property type="match status" value="1"/>
</dbReference>
<dbReference type="GO" id="GO:0016746">
    <property type="term" value="F:acyltransferase activity"/>
    <property type="evidence" value="ECO:0007669"/>
    <property type="project" value="UniProtKB-KW"/>
</dbReference>
<keyword evidence="1" id="KW-0808">Transferase</keyword>
<evidence type="ECO:0000256" key="2">
    <source>
        <dbReference type="ARBA" id="ARBA00023315"/>
    </source>
</evidence>
<reference evidence="5" key="1">
    <citation type="submission" date="2016-10" db="EMBL/GenBank/DDBJ databases">
        <authorList>
            <person name="Varghese N."/>
            <person name="Submissions S."/>
        </authorList>
    </citation>
    <scope>NUCLEOTIDE SEQUENCE [LARGE SCALE GENOMIC DNA]</scope>
    <source>
        <strain evidence="5">CGMCC 1.3431</strain>
    </source>
</reference>
<feature type="domain" description="Poly-beta-hydroxybutyrate polymerase N-terminal" evidence="3">
    <location>
        <begin position="90"/>
        <end position="259"/>
    </location>
</feature>
<dbReference type="InterPro" id="IPR029058">
    <property type="entry name" value="AB_hydrolase_fold"/>
</dbReference>
<dbReference type="InterPro" id="IPR010941">
    <property type="entry name" value="PhaC_N"/>
</dbReference>
<dbReference type="AlphaFoldDB" id="A0A1G4T279"/>
<keyword evidence="2" id="KW-0012">Acyltransferase</keyword>
<accession>A0A1G4T279</accession>
<dbReference type="PANTHER" id="PTHR36837:SF5">
    <property type="entry name" value="POLY-3-HYDROXYBUTYRATE SYNTHASE"/>
    <property type="match status" value="1"/>
</dbReference>
<dbReference type="STRING" id="260084.SAMN02927928_3178"/>
<dbReference type="Gene3D" id="3.40.50.1820">
    <property type="entry name" value="alpha/beta hydrolase"/>
    <property type="match status" value="1"/>
</dbReference>
<evidence type="ECO:0000313" key="4">
    <source>
        <dbReference type="EMBL" id="SCW75540.1"/>
    </source>
</evidence>
<evidence type="ECO:0000256" key="1">
    <source>
        <dbReference type="ARBA" id="ARBA00022679"/>
    </source>
</evidence>
<organism evidence="4 5">
    <name type="scientific">Asticcacaulis taihuensis</name>
    <dbReference type="NCBI Taxonomy" id="260084"/>
    <lineage>
        <taxon>Bacteria</taxon>
        <taxon>Pseudomonadati</taxon>
        <taxon>Pseudomonadota</taxon>
        <taxon>Alphaproteobacteria</taxon>
        <taxon>Caulobacterales</taxon>
        <taxon>Caulobacteraceae</taxon>
        <taxon>Asticcacaulis</taxon>
    </lineage>
</organism>
<dbReference type="OrthoDB" id="7208816at2"/>
<dbReference type="Pfam" id="PF07167">
    <property type="entry name" value="PhaC_N"/>
    <property type="match status" value="1"/>
</dbReference>
<sequence length="581" mass="64963">MFDPITPESPVADSRASANPMTWLAPDMADQADQTWQGWLSHFTFGLTPAGLAETGFAWLSHLTLCPGRLAELAVLPLTHLHDPFAEGPRDSRFRSELWKQWPWRQYVQNFHLAQAFWDRATLDIPGLAPAHARSINFVAHQVLNALSPANFWLTNPEIQKAVRQSGGQNLVQGLIHFYEDWQRRVTGQRPKGMDAFIPGRTVAVTPGRVVFRNDLIELIQYAPQTADVHAAPVLILPAWIMKYYILDLSPHNSLVKWLVGQGHTVFMVSWKNPGSVDRDKGMDDYMRDGALAALDAVSDIVPGQKVNLAGYCLGGTLALILAAWLAVKRDDRLQSLSLFAAQGDFTEAGELSVFVTDSEVAYLKNMMRAQGYLDTRQMAGAFQMLRSSESLWSHIVRDYWLGQRAEMFDLLAWNADATRMPYRMHSEYLEKLFLQNAFINGHYRVLGETVAPENITLPVFAVGTESDHVAPWRSVYKVHQFTAGDVTFALTNGGHNAGIVSEPGRTDRHYCLAEHKAGTPLQSPDDWRAGAPCHTGSWWLAWDDWLSRQDKAARQSAPVAFGNARFPPLEAAPGLYVHQP</sequence>
<protein>
    <submittedName>
        <fullName evidence="4">Polyhydroxyalkanoate synthase</fullName>
    </submittedName>
</protein>